<dbReference type="PRINTS" id="PR00420">
    <property type="entry name" value="RNGMNOXGNASE"/>
</dbReference>
<evidence type="ECO:0000256" key="1">
    <source>
        <dbReference type="ARBA" id="ARBA00023002"/>
    </source>
</evidence>
<proteinExistence type="inferred from homology"/>
<protein>
    <recommendedName>
        <fullName evidence="4">FAD-binding domain-containing protein</fullName>
    </recommendedName>
</protein>
<dbReference type="InParanoid" id="A0A2G5CAS3"/>
<name>A0A2G5CAS3_AQUCA</name>
<dbReference type="InterPro" id="IPR044560">
    <property type="entry name" value="MOase"/>
</dbReference>
<feature type="domain" description="FAD-binding" evidence="4">
    <location>
        <begin position="6"/>
        <end position="342"/>
    </location>
</feature>
<evidence type="ECO:0000259" key="4">
    <source>
        <dbReference type="Pfam" id="PF01494"/>
    </source>
</evidence>
<keyword evidence="1" id="KW-0560">Oxidoreductase</keyword>
<dbReference type="PANTHER" id="PTHR45934">
    <property type="entry name" value="FAD/NAD(P)-BINDING OXIDOREDUCTASE FAMILY PROTEIN"/>
    <property type="match status" value="1"/>
</dbReference>
<dbReference type="GO" id="GO:0004497">
    <property type="term" value="F:monooxygenase activity"/>
    <property type="evidence" value="ECO:0007669"/>
    <property type="project" value="UniProtKB-KW"/>
</dbReference>
<dbReference type="GO" id="GO:0071949">
    <property type="term" value="F:FAD binding"/>
    <property type="evidence" value="ECO:0007669"/>
    <property type="project" value="InterPro"/>
</dbReference>
<dbReference type="EMBL" id="KZ305088">
    <property type="protein sequence ID" value="PIA28360.1"/>
    <property type="molecule type" value="Genomic_DNA"/>
</dbReference>
<evidence type="ECO:0000256" key="2">
    <source>
        <dbReference type="ARBA" id="ARBA00023033"/>
    </source>
</evidence>
<evidence type="ECO:0000313" key="6">
    <source>
        <dbReference type="Proteomes" id="UP000230069"/>
    </source>
</evidence>
<evidence type="ECO:0000313" key="5">
    <source>
        <dbReference type="EMBL" id="PIA28360.1"/>
    </source>
</evidence>
<dbReference type="OrthoDB" id="1878542at2759"/>
<keyword evidence="2" id="KW-0503">Monooxygenase</keyword>
<reference evidence="5 6" key="1">
    <citation type="submission" date="2017-09" db="EMBL/GenBank/DDBJ databases">
        <title>WGS assembly of Aquilegia coerulea Goldsmith.</title>
        <authorList>
            <person name="Hodges S."/>
            <person name="Kramer E."/>
            <person name="Nordborg M."/>
            <person name="Tomkins J."/>
            <person name="Borevitz J."/>
            <person name="Derieg N."/>
            <person name="Yan J."/>
            <person name="Mihaltcheva S."/>
            <person name="Hayes R.D."/>
            <person name="Rokhsar D."/>
        </authorList>
    </citation>
    <scope>NUCLEOTIDE SEQUENCE [LARGE SCALE GENOMIC DNA]</scope>
    <source>
        <strain evidence="6">cv. Goldsmith</strain>
    </source>
</reference>
<dbReference type="STRING" id="218851.A0A2G5CAS3"/>
<evidence type="ECO:0000256" key="3">
    <source>
        <dbReference type="ARBA" id="ARBA00024018"/>
    </source>
</evidence>
<organism evidence="5 6">
    <name type="scientific">Aquilegia coerulea</name>
    <name type="common">Rocky mountain columbine</name>
    <dbReference type="NCBI Taxonomy" id="218851"/>
    <lineage>
        <taxon>Eukaryota</taxon>
        <taxon>Viridiplantae</taxon>
        <taxon>Streptophyta</taxon>
        <taxon>Embryophyta</taxon>
        <taxon>Tracheophyta</taxon>
        <taxon>Spermatophyta</taxon>
        <taxon>Magnoliopsida</taxon>
        <taxon>Ranunculales</taxon>
        <taxon>Ranunculaceae</taxon>
        <taxon>Thalictroideae</taxon>
        <taxon>Aquilegia</taxon>
    </lineage>
</organism>
<dbReference type="SUPFAM" id="SSF51905">
    <property type="entry name" value="FAD/NAD(P)-binding domain"/>
    <property type="match status" value="1"/>
</dbReference>
<sequence length="400" mass="43763">MEIKEDIVIVGSGIAGLATALALKRIGIQSLVLEKANELRGTALDVLGVLQKLKLIYTPFQKGKFTNLANGSVEEVSYVENDRNISGPMTVHRSVLVENLAQELPVDAIRFSSKLSSIETLKHNGSSSVVLTLDDGTIIKAKIVIGCDGVNSVVARQLGLKAPTHSGRVAARGLSVIPQGHGLRHEIRQFVDGAKRVGIAPLNDKELYWFASVPSEEFSDDHMRRSPESNLQNVLDSVADFPPMFSDVVRHSDLATLILAPLKFRVPWDLFLSDVYKDGITVAGDAMHPMTPDLGQGGCSSLEDAIVLARHIGNSFALTGKIDSSALEGYAKERRGRAAMLITMSYLSSWVQQGGSGWLQFLRGKVLYKFFLLLVYKIVHYNCGKLPMVLLQEKKLEKKI</sequence>
<dbReference type="InterPro" id="IPR036188">
    <property type="entry name" value="FAD/NAD-bd_sf"/>
</dbReference>
<dbReference type="AlphaFoldDB" id="A0A2G5CAS3"/>
<dbReference type="Gene3D" id="3.50.50.60">
    <property type="entry name" value="FAD/NAD(P)-binding domain"/>
    <property type="match status" value="1"/>
</dbReference>
<keyword evidence="6" id="KW-1185">Reference proteome</keyword>
<comment type="similarity">
    <text evidence="3">Belongs to the 3-hydroxybenzoate 6-hydroxylase family.</text>
</comment>
<dbReference type="Proteomes" id="UP000230069">
    <property type="component" value="Unassembled WGS sequence"/>
</dbReference>
<gene>
    <name evidence="5" type="ORF">AQUCO_07100026v1</name>
</gene>
<dbReference type="Pfam" id="PF01494">
    <property type="entry name" value="FAD_binding_3"/>
    <property type="match status" value="1"/>
</dbReference>
<accession>A0A2G5CAS3</accession>
<dbReference type="InterPro" id="IPR002938">
    <property type="entry name" value="FAD-bd"/>
</dbReference>
<dbReference type="PANTHER" id="PTHR45934:SF1">
    <property type="entry name" value="OS04G0423100 PROTEIN"/>
    <property type="match status" value="1"/>
</dbReference>